<dbReference type="AlphaFoldDB" id="A0A6J7M318"/>
<evidence type="ECO:0000313" key="1">
    <source>
        <dbReference type="EMBL" id="CAB4971994.1"/>
    </source>
</evidence>
<gene>
    <name evidence="1" type="ORF">UFOPK3772_03462</name>
</gene>
<dbReference type="EMBL" id="CAFBNE010000209">
    <property type="protein sequence ID" value="CAB4971994.1"/>
    <property type="molecule type" value="Genomic_DNA"/>
</dbReference>
<sequence length="56" mass="6335">MRTAAILAILVVFQYSRALWLFRSGPRTARVIDTKTGKYVENEVVTHHMELTAATT</sequence>
<name>A0A6J7M318_9ZZZZ</name>
<reference evidence="1" key="1">
    <citation type="submission" date="2020-05" db="EMBL/GenBank/DDBJ databases">
        <authorList>
            <person name="Chiriac C."/>
            <person name="Salcher M."/>
            <person name="Ghai R."/>
            <person name="Kavagutti S V."/>
        </authorList>
    </citation>
    <scope>NUCLEOTIDE SEQUENCE</scope>
</reference>
<proteinExistence type="predicted"/>
<accession>A0A6J7M318</accession>
<organism evidence="1">
    <name type="scientific">freshwater metagenome</name>
    <dbReference type="NCBI Taxonomy" id="449393"/>
    <lineage>
        <taxon>unclassified sequences</taxon>
        <taxon>metagenomes</taxon>
        <taxon>ecological metagenomes</taxon>
    </lineage>
</organism>
<protein>
    <submittedName>
        <fullName evidence="1">Unannotated protein</fullName>
    </submittedName>
</protein>